<dbReference type="InterPro" id="IPR042100">
    <property type="entry name" value="Bug_dom1"/>
</dbReference>
<dbReference type="PANTHER" id="PTHR42928">
    <property type="entry name" value="TRICARBOXYLATE-BINDING PROTEIN"/>
    <property type="match status" value="1"/>
</dbReference>
<protein>
    <submittedName>
        <fullName evidence="3">Tripartite tricarboxylate transporter substrate binding protein</fullName>
    </submittedName>
</protein>
<reference evidence="3 4" key="1">
    <citation type="submission" date="2019-07" db="EMBL/GenBank/DDBJ databases">
        <title>Qingshengfaniella alkalisoli gen. nov., sp. nov., isolated from saline soil.</title>
        <authorList>
            <person name="Xu L."/>
            <person name="Huang X.-X."/>
            <person name="Sun J.-Q."/>
        </authorList>
    </citation>
    <scope>NUCLEOTIDE SEQUENCE [LARGE SCALE GENOMIC DNA]</scope>
    <source>
        <strain evidence="3 4">DSM 27279</strain>
    </source>
</reference>
<dbReference type="Gene3D" id="3.40.190.150">
    <property type="entry name" value="Bordetella uptake gene, domain 1"/>
    <property type="match status" value="1"/>
</dbReference>
<comment type="caution">
    <text evidence="3">The sequence shown here is derived from an EMBL/GenBank/DDBJ whole genome shotgun (WGS) entry which is preliminary data.</text>
</comment>
<dbReference type="PIRSF" id="PIRSF017082">
    <property type="entry name" value="YflP"/>
    <property type="match status" value="1"/>
</dbReference>
<organism evidence="3 4">
    <name type="scientific">Verticiella sediminum</name>
    <dbReference type="NCBI Taxonomy" id="1247510"/>
    <lineage>
        <taxon>Bacteria</taxon>
        <taxon>Pseudomonadati</taxon>
        <taxon>Pseudomonadota</taxon>
        <taxon>Betaproteobacteria</taxon>
        <taxon>Burkholderiales</taxon>
        <taxon>Alcaligenaceae</taxon>
        <taxon>Verticiella</taxon>
    </lineage>
</organism>
<comment type="similarity">
    <text evidence="1">Belongs to the UPF0065 (bug) family.</text>
</comment>
<dbReference type="PANTHER" id="PTHR42928:SF5">
    <property type="entry name" value="BLR1237 PROTEIN"/>
    <property type="match status" value="1"/>
</dbReference>
<accession>A0A556B188</accession>
<dbReference type="Proteomes" id="UP000318405">
    <property type="component" value="Unassembled WGS sequence"/>
</dbReference>
<evidence type="ECO:0000256" key="2">
    <source>
        <dbReference type="SAM" id="SignalP"/>
    </source>
</evidence>
<name>A0A556B188_9BURK</name>
<evidence type="ECO:0000313" key="4">
    <source>
        <dbReference type="Proteomes" id="UP000318405"/>
    </source>
</evidence>
<keyword evidence="4" id="KW-1185">Reference proteome</keyword>
<dbReference type="AlphaFoldDB" id="A0A556B188"/>
<evidence type="ECO:0000313" key="3">
    <source>
        <dbReference type="EMBL" id="TSH98956.1"/>
    </source>
</evidence>
<keyword evidence="2" id="KW-0732">Signal</keyword>
<dbReference type="RefSeq" id="WP_143946234.1">
    <property type="nucleotide sequence ID" value="NZ_BAABMB010000001.1"/>
</dbReference>
<sequence>MKRYAIAALCAALSVGAFIPVAQAKGAYPERPIRLVVPYPAGGGADNLARLVGTKLEADLGKPVIIENKPGANTMLASADVARAEPDGYTLLYVASAFAINPSLNNPQYDTEKAFTPIGMVAEVPLLIIRNERVEYNTVEELVAAARAKPGNIAYASYGQGSPAHLGGEMLERVAQVEMMHVPYKGSAPALTDLLGGHVNVAFSSIEPALPLIASKKVHPIAVMTAHRIAALPDVPTVAEVYPGFEATGWNGLVAPTGTPDEIVQRLNEALNNAVQTADVRTAYAKQGVEAMPMSPAEFGKLVSDDIAKWRDIVSKAGIKAE</sequence>
<feature type="signal peptide" evidence="2">
    <location>
        <begin position="1"/>
        <end position="24"/>
    </location>
</feature>
<dbReference type="SUPFAM" id="SSF53850">
    <property type="entry name" value="Periplasmic binding protein-like II"/>
    <property type="match status" value="1"/>
</dbReference>
<dbReference type="CDD" id="cd13578">
    <property type="entry name" value="PBP2_Bug27"/>
    <property type="match status" value="1"/>
</dbReference>
<dbReference type="InterPro" id="IPR005064">
    <property type="entry name" value="BUG"/>
</dbReference>
<feature type="chain" id="PRO_5022061286" evidence="2">
    <location>
        <begin position="25"/>
        <end position="322"/>
    </location>
</feature>
<evidence type="ECO:0000256" key="1">
    <source>
        <dbReference type="ARBA" id="ARBA00006987"/>
    </source>
</evidence>
<gene>
    <name evidence="3" type="ORF">FOZ76_00875</name>
</gene>
<dbReference type="OrthoDB" id="8678477at2"/>
<dbReference type="Pfam" id="PF03401">
    <property type="entry name" value="TctC"/>
    <property type="match status" value="1"/>
</dbReference>
<proteinExistence type="inferred from homology"/>
<dbReference type="EMBL" id="VLTJ01000002">
    <property type="protein sequence ID" value="TSH98956.1"/>
    <property type="molecule type" value="Genomic_DNA"/>
</dbReference>
<dbReference type="Gene3D" id="3.40.190.10">
    <property type="entry name" value="Periplasmic binding protein-like II"/>
    <property type="match status" value="1"/>
</dbReference>